<gene>
    <name evidence="2" type="ORF">HHI36_018186</name>
</gene>
<sequence>MNISIASTKFEYKREHKITWMIPGTTLGNQTNHILKSKKLEKVVHYDRSFRAANVDHFLMIAKIKRKIIRTNEPRAKKQKWNVENLCEGELKQELKLKINDLTSSNQSGDIEEERLISKAASSQQLKKSRANEKRLKTN</sequence>
<feature type="compositionally biased region" description="Basic and acidic residues" evidence="1">
    <location>
        <begin position="130"/>
        <end position="139"/>
    </location>
</feature>
<accession>A0ABD2NZM9</accession>
<proteinExistence type="predicted"/>
<dbReference type="EMBL" id="JABFTP020000165">
    <property type="protein sequence ID" value="KAL3284016.1"/>
    <property type="molecule type" value="Genomic_DNA"/>
</dbReference>
<evidence type="ECO:0000313" key="2">
    <source>
        <dbReference type="EMBL" id="KAL3284016.1"/>
    </source>
</evidence>
<name>A0ABD2NZM9_9CUCU</name>
<comment type="caution">
    <text evidence="2">The sequence shown here is derived from an EMBL/GenBank/DDBJ whole genome shotgun (WGS) entry which is preliminary data.</text>
</comment>
<dbReference type="Proteomes" id="UP001516400">
    <property type="component" value="Unassembled WGS sequence"/>
</dbReference>
<feature type="region of interest" description="Disordered" evidence="1">
    <location>
        <begin position="105"/>
        <end position="139"/>
    </location>
</feature>
<evidence type="ECO:0000256" key="1">
    <source>
        <dbReference type="SAM" id="MobiDB-lite"/>
    </source>
</evidence>
<keyword evidence="3" id="KW-1185">Reference proteome</keyword>
<reference evidence="2 3" key="1">
    <citation type="journal article" date="2021" name="BMC Biol.">
        <title>Horizontally acquired antibacterial genes associated with adaptive radiation of ladybird beetles.</title>
        <authorList>
            <person name="Li H.S."/>
            <person name="Tang X.F."/>
            <person name="Huang Y.H."/>
            <person name="Xu Z.Y."/>
            <person name="Chen M.L."/>
            <person name="Du X.Y."/>
            <person name="Qiu B.Y."/>
            <person name="Chen P.T."/>
            <person name="Zhang W."/>
            <person name="Slipinski A."/>
            <person name="Escalona H.E."/>
            <person name="Waterhouse R.M."/>
            <person name="Zwick A."/>
            <person name="Pang H."/>
        </authorList>
    </citation>
    <scope>NUCLEOTIDE SEQUENCE [LARGE SCALE GENOMIC DNA]</scope>
    <source>
        <strain evidence="2">SYSU2018</strain>
    </source>
</reference>
<protein>
    <submittedName>
        <fullName evidence="2">Uncharacterized protein</fullName>
    </submittedName>
</protein>
<evidence type="ECO:0000313" key="3">
    <source>
        <dbReference type="Proteomes" id="UP001516400"/>
    </source>
</evidence>
<organism evidence="2 3">
    <name type="scientific">Cryptolaemus montrouzieri</name>
    <dbReference type="NCBI Taxonomy" id="559131"/>
    <lineage>
        <taxon>Eukaryota</taxon>
        <taxon>Metazoa</taxon>
        <taxon>Ecdysozoa</taxon>
        <taxon>Arthropoda</taxon>
        <taxon>Hexapoda</taxon>
        <taxon>Insecta</taxon>
        <taxon>Pterygota</taxon>
        <taxon>Neoptera</taxon>
        <taxon>Endopterygota</taxon>
        <taxon>Coleoptera</taxon>
        <taxon>Polyphaga</taxon>
        <taxon>Cucujiformia</taxon>
        <taxon>Coccinelloidea</taxon>
        <taxon>Coccinellidae</taxon>
        <taxon>Scymninae</taxon>
        <taxon>Scymnini</taxon>
        <taxon>Cryptolaemus</taxon>
    </lineage>
</organism>
<dbReference type="AlphaFoldDB" id="A0ABD2NZM9"/>
<feature type="non-terminal residue" evidence="2">
    <location>
        <position position="139"/>
    </location>
</feature>